<feature type="transmembrane region" description="Helical" evidence="1">
    <location>
        <begin position="21"/>
        <end position="43"/>
    </location>
</feature>
<comment type="caution">
    <text evidence="2">The sequence shown here is derived from an EMBL/GenBank/DDBJ whole genome shotgun (WGS) entry which is preliminary data.</text>
</comment>
<proteinExistence type="predicted"/>
<keyword evidence="1" id="KW-0472">Membrane</keyword>
<name>A0ABN2PQA0_9ACTN</name>
<reference evidence="2 3" key="1">
    <citation type="journal article" date="2019" name="Int. J. Syst. Evol. Microbiol.">
        <title>The Global Catalogue of Microorganisms (GCM) 10K type strain sequencing project: providing services to taxonomists for standard genome sequencing and annotation.</title>
        <authorList>
            <consortium name="The Broad Institute Genomics Platform"/>
            <consortium name="The Broad Institute Genome Sequencing Center for Infectious Disease"/>
            <person name="Wu L."/>
            <person name="Ma J."/>
        </authorList>
    </citation>
    <scope>NUCLEOTIDE SEQUENCE [LARGE SCALE GENOMIC DNA]</scope>
    <source>
        <strain evidence="2 3">JCM 13581</strain>
    </source>
</reference>
<sequence>MGTLEAGSSEHARRRPTAVDYVAALFPPTVMAVAFTWLIVTMVKSQGGANKYKEDAAVDAAFAARSGQEQQRQD</sequence>
<protein>
    <submittedName>
        <fullName evidence="2">Uncharacterized protein</fullName>
    </submittedName>
</protein>
<accession>A0ABN2PQA0</accession>
<evidence type="ECO:0000313" key="3">
    <source>
        <dbReference type="Proteomes" id="UP001501303"/>
    </source>
</evidence>
<gene>
    <name evidence="2" type="ORF">GCM10009716_39450</name>
</gene>
<organism evidence="2 3">
    <name type="scientific">Streptomyces sodiiphilus</name>
    <dbReference type="NCBI Taxonomy" id="226217"/>
    <lineage>
        <taxon>Bacteria</taxon>
        <taxon>Bacillati</taxon>
        <taxon>Actinomycetota</taxon>
        <taxon>Actinomycetes</taxon>
        <taxon>Kitasatosporales</taxon>
        <taxon>Streptomycetaceae</taxon>
        <taxon>Streptomyces</taxon>
    </lineage>
</organism>
<keyword evidence="1" id="KW-1133">Transmembrane helix</keyword>
<keyword evidence="3" id="KW-1185">Reference proteome</keyword>
<evidence type="ECO:0000313" key="2">
    <source>
        <dbReference type="EMBL" id="GAA1927616.1"/>
    </source>
</evidence>
<keyword evidence="1" id="KW-0812">Transmembrane</keyword>
<evidence type="ECO:0000256" key="1">
    <source>
        <dbReference type="SAM" id="Phobius"/>
    </source>
</evidence>
<dbReference type="Proteomes" id="UP001501303">
    <property type="component" value="Unassembled WGS sequence"/>
</dbReference>
<dbReference type="EMBL" id="BAAAMJ010000048">
    <property type="protein sequence ID" value="GAA1927616.1"/>
    <property type="molecule type" value="Genomic_DNA"/>
</dbReference>